<feature type="region of interest" description="Disordered" evidence="1">
    <location>
        <begin position="1"/>
        <end position="48"/>
    </location>
</feature>
<organism evidence="2 3">
    <name type="scientific">Liparis tanakae</name>
    <name type="common">Tanaka's snailfish</name>
    <dbReference type="NCBI Taxonomy" id="230148"/>
    <lineage>
        <taxon>Eukaryota</taxon>
        <taxon>Metazoa</taxon>
        <taxon>Chordata</taxon>
        <taxon>Craniata</taxon>
        <taxon>Vertebrata</taxon>
        <taxon>Euteleostomi</taxon>
        <taxon>Actinopterygii</taxon>
        <taxon>Neopterygii</taxon>
        <taxon>Teleostei</taxon>
        <taxon>Neoteleostei</taxon>
        <taxon>Acanthomorphata</taxon>
        <taxon>Eupercaria</taxon>
        <taxon>Perciformes</taxon>
        <taxon>Cottioidei</taxon>
        <taxon>Cottales</taxon>
        <taxon>Liparidae</taxon>
        <taxon>Liparis</taxon>
    </lineage>
</organism>
<comment type="caution">
    <text evidence="2">The sequence shown here is derived from an EMBL/GenBank/DDBJ whole genome shotgun (WGS) entry which is preliminary data.</text>
</comment>
<reference evidence="2 3" key="1">
    <citation type="submission" date="2019-03" db="EMBL/GenBank/DDBJ databases">
        <title>First draft genome of Liparis tanakae, snailfish: a comprehensive survey of snailfish specific genes.</title>
        <authorList>
            <person name="Kim W."/>
            <person name="Song I."/>
            <person name="Jeong J.-H."/>
            <person name="Kim D."/>
            <person name="Kim S."/>
            <person name="Ryu S."/>
            <person name="Song J.Y."/>
            <person name="Lee S.K."/>
        </authorList>
    </citation>
    <scope>NUCLEOTIDE SEQUENCE [LARGE SCALE GENOMIC DNA]</scope>
    <source>
        <tissue evidence="2">Muscle</tissue>
    </source>
</reference>
<gene>
    <name evidence="2" type="ORF">EYF80_021050</name>
</gene>
<evidence type="ECO:0000313" key="2">
    <source>
        <dbReference type="EMBL" id="TNN68738.1"/>
    </source>
</evidence>
<name>A0A4Z2HSJ7_9TELE</name>
<accession>A0A4Z2HSJ7</accession>
<dbReference type="AlphaFoldDB" id="A0A4Z2HSJ7"/>
<dbReference type="Proteomes" id="UP000314294">
    <property type="component" value="Unassembled WGS sequence"/>
</dbReference>
<protein>
    <submittedName>
        <fullName evidence="2">Uncharacterized protein</fullName>
    </submittedName>
</protein>
<keyword evidence="3" id="KW-1185">Reference proteome</keyword>
<evidence type="ECO:0000313" key="3">
    <source>
        <dbReference type="Proteomes" id="UP000314294"/>
    </source>
</evidence>
<proteinExistence type="predicted"/>
<dbReference type="EMBL" id="SRLO01000185">
    <property type="protein sequence ID" value="TNN68738.1"/>
    <property type="molecule type" value="Genomic_DNA"/>
</dbReference>
<sequence length="80" mass="9375">MKQSRRRERLRAGRVRVLEQSRDRHRRRGEVEGKISHEAPSGHTQEILPERVQQERKSCGLPQWPCCQDRIVLFESSAVG</sequence>
<feature type="compositionally biased region" description="Basic residues" evidence="1">
    <location>
        <begin position="1"/>
        <end position="14"/>
    </location>
</feature>
<evidence type="ECO:0000256" key="1">
    <source>
        <dbReference type="SAM" id="MobiDB-lite"/>
    </source>
</evidence>